<dbReference type="InterPro" id="IPR036638">
    <property type="entry name" value="HLH_DNA-bd_sf"/>
</dbReference>
<evidence type="ECO:0000256" key="1">
    <source>
        <dbReference type="SAM" id="MobiDB-lite"/>
    </source>
</evidence>
<feature type="compositionally biased region" description="Polar residues" evidence="1">
    <location>
        <begin position="434"/>
        <end position="447"/>
    </location>
</feature>
<feature type="compositionally biased region" description="Basic and acidic residues" evidence="1">
    <location>
        <begin position="765"/>
        <end position="791"/>
    </location>
</feature>
<reference evidence="2" key="1">
    <citation type="submission" date="2021-03" db="EMBL/GenBank/DDBJ databases">
        <authorList>
            <person name="Bekaert M."/>
        </authorList>
    </citation>
    <scope>NUCLEOTIDE SEQUENCE</scope>
</reference>
<evidence type="ECO:0000313" key="2">
    <source>
        <dbReference type="EMBL" id="CAG2207900.1"/>
    </source>
</evidence>
<feature type="compositionally biased region" description="Basic and acidic residues" evidence="1">
    <location>
        <begin position="72"/>
        <end position="91"/>
    </location>
</feature>
<feature type="region of interest" description="Disordered" evidence="1">
    <location>
        <begin position="434"/>
        <end position="453"/>
    </location>
</feature>
<keyword evidence="3" id="KW-1185">Reference proteome</keyword>
<sequence>MVDGKELVKTIETEASKIRNIEKEVDESGLQLGLDKNDDELANASQKHSSESKIEENQTKTVIDLSSDEENTTDKSSGKNDESVKKAEKVIENQSDNEEDELEAAIRDAQDDYQDNIVRNLSDDNESQEEEVNKNTSAPKSSVIVIDDEDDVAVTTVEKRKADHSGSEGSSAKKSRDEDEDVDVTSFVEGDSFEMSILESDSVSSSWHNSSCSLNNAMLRKKRKAQLDLIQNKQLYQAEVKEGFASSDDYRKYKLTKERSRRQEMQSLYKEMADLVMPENEIEDIAIGKTNILDKAIACIKTETSSRSQLIGKVDAFKIYQNKLQKRLVELKAYHVGRGISKDKLESQLDKIAVVCGKIYDHLPEIKKHIKDKKGPDKASTSMPPPVKQKSKKTPKQAKRSKAAASKHKSAEIYIDNPEEYENEEQISQVATPLSSLPGSYTTSTPVRMQRPAPSLGGPYLPRSNATLTLQPTSIPTVSISSIPASAIKVPNTGGIQNPIPKLSTIAIRFPVQAVRVQSANSVPMPTVSVQGQKPCGIPKNITVQSVNTIVGTPIVESDPLQMGGIVPTIVPSLQGSLIPSTHSNVSDPFIVPQNVPSSLRTLSNPVIVPQIVTTLQNSLSTPISSPVELSSAQDGIINTDIVQNLGQHSSTSGFSAVLGQMITKNIVEEMGSELGTENTQTAVNVQQSDTDKNVKSVSQSIPPYDVNLLKDQILDDSTGELIAVVMNEDDNDSNDSSSRNDENSQNSKSTEETGETSSSVEIISKNEDSCRSSEDRNEERSESSEIEKKISNQTEELETDEAPNIESLLNDIKSLCQEDETPLQQPNLKSSIIKPKNKEDNRILNKEVESGNDLPNNERLDQVDGDIFNFSGAKDIGNLSESDSNNSARTNVYMEDSDGNISIAGEISDGPVDNESNTPKIVSVMSISDVLGDNFKDINEPLEMGPDGDNMTPLFDNV</sequence>
<proteinExistence type="predicted"/>
<comment type="caution">
    <text evidence="2">The sequence shown here is derived from an EMBL/GenBank/DDBJ whole genome shotgun (WGS) entry which is preliminary data.</text>
</comment>
<dbReference type="AlphaFoldDB" id="A0A8S3RES4"/>
<feature type="region of interest" description="Disordered" evidence="1">
    <location>
        <begin position="41"/>
        <end position="182"/>
    </location>
</feature>
<dbReference type="SUPFAM" id="SSF47459">
    <property type="entry name" value="HLH, helix-loop-helix DNA-binding domain"/>
    <property type="match status" value="1"/>
</dbReference>
<feature type="region of interest" description="Disordered" evidence="1">
    <location>
        <begin position="730"/>
        <end position="804"/>
    </location>
</feature>
<protein>
    <submittedName>
        <fullName evidence="2">Uncharacterized protein</fullName>
    </submittedName>
</protein>
<dbReference type="Proteomes" id="UP000683360">
    <property type="component" value="Unassembled WGS sequence"/>
</dbReference>
<feature type="compositionally biased region" description="Basic and acidic residues" evidence="1">
    <location>
        <begin position="367"/>
        <end position="377"/>
    </location>
</feature>
<feature type="compositionally biased region" description="Basic residues" evidence="1">
    <location>
        <begin position="389"/>
        <end position="408"/>
    </location>
</feature>
<name>A0A8S3RES4_MYTED</name>
<feature type="compositionally biased region" description="Basic and acidic residues" evidence="1">
    <location>
        <begin position="48"/>
        <end position="58"/>
    </location>
</feature>
<dbReference type="GO" id="GO:0046983">
    <property type="term" value="F:protein dimerization activity"/>
    <property type="evidence" value="ECO:0007669"/>
    <property type="project" value="InterPro"/>
</dbReference>
<dbReference type="Gene3D" id="4.10.280.10">
    <property type="entry name" value="Helix-loop-helix DNA-binding domain"/>
    <property type="match status" value="1"/>
</dbReference>
<evidence type="ECO:0000313" key="3">
    <source>
        <dbReference type="Proteomes" id="UP000683360"/>
    </source>
</evidence>
<gene>
    <name evidence="2" type="ORF">MEDL_22131</name>
</gene>
<feature type="region of interest" description="Disordered" evidence="1">
    <location>
        <begin position="367"/>
        <end position="428"/>
    </location>
</feature>
<feature type="compositionally biased region" description="Basic and acidic residues" evidence="1">
    <location>
        <begin position="157"/>
        <end position="166"/>
    </location>
</feature>
<accession>A0A8S3RES4</accession>
<organism evidence="2 3">
    <name type="scientific">Mytilus edulis</name>
    <name type="common">Blue mussel</name>
    <dbReference type="NCBI Taxonomy" id="6550"/>
    <lineage>
        <taxon>Eukaryota</taxon>
        <taxon>Metazoa</taxon>
        <taxon>Spiralia</taxon>
        <taxon>Lophotrochozoa</taxon>
        <taxon>Mollusca</taxon>
        <taxon>Bivalvia</taxon>
        <taxon>Autobranchia</taxon>
        <taxon>Pteriomorphia</taxon>
        <taxon>Mytilida</taxon>
        <taxon>Mytiloidea</taxon>
        <taxon>Mytilidae</taxon>
        <taxon>Mytilinae</taxon>
        <taxon>Mytilus</taxon>
    </lineage>
</organism>
<dbReference type="EMBL" id="CAJPWZ010001095">
    <property type="protein sequence ID" value="CAG2207900.1"/>
    <property type="molecule type" value="Genomic_DNA"/>
</dbReference>